<dbReference type="Proteomes" id="UP000306196">
    <property type="component" value="Unassembled WGS sequence"/>
</dbReference>
<evidence type="ECO:0000256" key="1">
    <source>
        <dbReference type="SAM" id="Phobius"/>
    </source>
</evidence>
<reference evidence="2 3" key="1">
    <citation type="submission" date="2019-05" db="EMBL/GenBank/DDBJ databases">
        <title>Verrucobacter flavum gen. nov., sp. nov. a new member of the family Verrucomicrobiaceae.</title>
        <authorList>
            <person name="Szuroczki S."/>
            <person name="Abbaszade G."/>
            <person name="Szabo A."/>
            <person name="Felfoldi T."/>
            <person name="Schumann P."/>
            <person name="Boka K."/>
            <person name="Keki Z."/>
            <person name="Toumi M."/>
            <person name="Toth E."/>
        </authorList>
    </citation>
    <scope>NUCLEOTIDE SEQUENCE [LARGE SCALE GENOMIC DNA]</scope>
    <source>
        <strain evidence="2 3">MG-N-17</strain>
    </source>
</reference>
<organism evidence="2 3">
    <name type="scientific">Phragmitibacter flavus</name>
    <dbReference type="NCBI Taxonomy" id="2576071"/>
    <lineage>
        <taxon>Bacteria</taxon>
        <taxon>Pseudomonadati</taxon>
        <taxon>Verrucomicrobiota</taxon>
        <taxon>Verrucomicrobiia</taxon>
        <taxon>Verrucomicrobiales</taxon>
        <taxon>Verrucomicrobiaceae</taxon>
        <taxon>Phragmitibacter</taxon>
    </lineage>
</organism>
<sequence>MKNEKRAGFTLLETLAMLVCLFVLVWLSFALWRKANRPPQDLSAPALVPAAVVEEGMKVETGDVKPDGEKLPAETP</sequence>
<name>A0A5R8KAD5_9BACT</name>
<evidence type="ECO:0000313" key="2">
    <source>
        <dbReference type="EMBL" id="TLD69282.1"/>
    </source>
</evidence>
<dbReference type="EMBL" id="VAUV01000014">
    <property type="protein sequence ID" value="TLD69282.1"/>
    <property type="molecule type" value="Genomic_DNA"/>
</dbReference>
<keyword evidence="3" id="KW-1185">Reference proteome</keyword>
<comment type="caution">
    <text evidence="2">The sequence shown here is derived from an EMBL/GenBank/DDBJ whole genome shotgun (WGS) entry which is preliminary data.</text>
</comment>
<protein>
    <submittedName>
        <fullName evidence="2">Uncharacterized protein</fullName>
    </submittedName>
</protein>
<feature type="transmembrane region" description="Helical" evidence="1">
    <location>
        <begin position="12"/>
        <end position="32"/>
    </location>
</feature>
<dbReference type="AlphaFoldDB" id="A0A5R8KAD5"/>
<keyword evidence="1" id="KW-0812">Transmembrane</keyword>
<keyword evidence="1" id="KW-1133">Transmembrane helix</keyword>
<dbReference type="RefSeq" id="WP_138087697.1">
    <property type="nucleotide sequence ID" value="NZ_VAUV01000014.1"/>
</dbReference>
<keyword evidence="1" id="KW-0472">Membrane</keyword>
<accession>A0A5R8KAD5</accession>
<gene>
    <name evidence="2" type="ORF">FEM03_18085</name>
</gene>
<proteinExistence type="predicted"/>
<evidence type="ECO:0000313" key="3">
    <source>
        <dbReference type="Proteomes" id="UP000306196"/>
    </source>
</evidence>